<comment type="similarity">
    <text evidence="2">Belongs to the virb1 family.</text>
</comment>
<dbReference type="OrthoDB" id="9815002at2"/>
<reference evidence="7 8" key="1">
    <citation type="submission" date="2017-08" db="EMBL/GenBank/DDBJ databases">
        <title>Complete genome sequence of Gluconacetobacter saccharivorans CV1 isolated from Fermented Vinegar.</title>
        <authorList>
            <person name="Kim S.-Y."/>
        </authorList>
    </citation>
    <scope>NUCLEOTIDE SEQUENCE [LARGE SCALE GENOMIC DNA]</scope>
    <source>
        <strain evidence="7 8">CV1</strain>
    </source>
</reference>
<feature type="chain" id="PRO_5016897104" evidence="5">
    <location>
        <begin position="29"/>
        <end position="661"/>
    </location>
</feature>
<dbReference type="Gene3D" id="1.25.20.10">
    <property type="entry name" value="Bacterial muramidases"/>
    <property type="match status" value="1"/>
</dbReference>
<dbReference type="InterPro" id="IPR008258">
    <property type="entry name" value="Transglycosylase_SLT_dom_1"/>
</dbReference>
<evidence type="ECO:0000256" key="5">
    <source>
        <dbReference type="SAM" id="SignalP"/>
    </source>
</evidence>
<dbReference type="PANTHER" id="PTHR37423:SF2">
    <property type="entry name" value="MEMBRANE-BOUND LYTIC MUREIN TRANSGLYCOSYLASE C"/>
    <property type="match status" value="1"/>
</dbReference>
<dbReference type="Gene3D" id="1.10.530.10">
    <property type="match status" value="1"/>
</dbReference>
<dbReference type="EMBL" id="CP023036">
    <property type="protein sequence ID" value="AXY22946.1"/>
    <property type="molecule type" value="Genomic_DNA"/>
</dbReference>
<dbReference type="RefSeq" id="WP_118963096.1">
    <property type="nucleotide sequence ID" value="NZ_CP023036.1"/>
</dbReference>
<dbReference type="SUPFAM" id="SSF53955">
    <property type="entry name" value="Lysozyme-like"/>
    <property type="match status" value="1"/>
</dbReference>
<dbReference type="KEGG" id="ksc:CD178_02194"/>
<evidence type="ECO:0000256" key="4">
    <source>
        <dbReference type="SAM" id="MobiDB-lite"/>
    </source>
</evidence>
<evidence type="ECO:0000313" key="8">
    <source>
        <dbReference type="Proteomes" id="UP000264120"/>
    </source>
</evidence>
<proteinExistence type="inferred from homology"/>
<evidence type="ECO:0000313" key="7">
    <source>
        <dbReference type="EMBL" id="AXY22946.1"/>
    </source>
</evidence>
<keyword evidence="8" id="KW-1185">Reference proteome</keyword>
<evidence type="ECO:0000256" key="1">
    <source>
        <dbReference type="ARBA" id="ARBA00007734"/>
    </source>
</evidence>
<feature type="signal peptide" evidence="5">
    <location>
        <begin position="1"/>
        <end position="28"/>
    </location>
</feature>
<dbReference type="EC" id="4.2.2.-" evidence="7"/>
<dbReference type="GO" id="GO:0016020">
    <property type="term" value="C:membrane"/>
    <property type="evidence" value="ECO:0007669"/>
    <property type="project" value="InterPro"/>
</dbReference>
<accession>A0A347WDK3</accession>
<dbReference type="GO" id="GO:0004553">
    <property type="term" value="F:hydrolase activity, hydrolyzing O-glycosyl compounds"/>
    <property type="evidence" value="ECO:0007669"/>
    <property type="project" value="InterPro"/>
</dbReference>
<dbReference type="CDD" id="cd13401">
    <property type="entry name" value="Slt70-like"/>
    <property type="match status" value="1"/>
</dbReference>
<name>A0A347WDK3_9PROT</name>
<comment type="similarity">
    <text evidence="1">Belongs to the transglycosylase Slt family.</text>
</comment>
<dbReference type="GO" id="GO:0000270">
    <property type="term" value="P:peptidoglycan metabolic process"/>
    <property type="evidence" value="ECO:0007669"/>
    <property type="project" value="InterPro"/>
</dbReference>
<protein>
    <submittedName>
        <fullName evidence="7">Soluble lytic murein transglycosylase</fullName>
        <ecNumber evidence="7">4.2.2.-</ecNumber>
    </submittedName>
</protein>
<dbReference type="GO" id="GO:0008933">
    <property type="term" value="F:peptidoglycan lytic transglycosylase activity"/>
    <property type="evidence" value="ECO:0007669"/>
    <property type="project" value="InterPro"/>
</dbReference>
<dbReference type="InterPro" id="IPR023346">
    <property type="entry name" value="Lysozyme-like_dom_sf"/>
</dbReference>
<dbReference type="Pfam" id="PF01464">
    <property type="entry name" value="SLT"/>
    <property type="match status" value="1"/>
</dbReference>
<feature type="region of interest" description="Disordered" evidence="4">
    <location>
        <begin position="32"/>
        <end position="52"/>
    </location>
</feature>
<dbReference type="InterPro" id="IPR008939">
    <property type="entry name" value="Lytic_TGlycosylase_superhlx_U"/>
</dbReference>
<evidence type="ECO:0000256" key="3">
    <source>
        <dbReference type="ARBA" id="ARBA00022729"/>
    </source>
</evidence>
<evidence type="ECO:0000259" key="6">
    <source>
        <dbReference type="Pfam" id="PF01464"/>
    </source>
</evidence>
<dbReference type="GO" id="GO:0042597">
    <property type="term" value="C:periplasmic space"/>
    <property type="evidence" value="ECO:0007669"/>
    <property type="project" value="InterPro"/>
</dbReference>
<dbReference type="SUPFAM" id="SSF48435">
    <property type="entry name" value="Bacterial muramidases"/>
    <property type="match status" value="1"/>
</dbReference>
<gene>
    <name evidence="7" type="primary">slt_4</name>
    <name evidence="7" type="ORF">CD178_02194</name>
</gene>
<sequence>MTSTRASHRLGIATGLALSGLLALPSPAASSPSPAVKAENWPTPAQAATGNADDDPIAAKLVVYLRLLSPVGGSSDEYATFLRENAAWPQRPTLLARFQQTLAAEPDDVTAGRLCGVLPLKDVHALLRCNSASPRPAKLDDWARDTWIHRADSPTDAQAMLTAFGSAFTPEDHWQRFDRQERAGQVEAATRQVPLLTPAQQPIARARIAFRRNDPQAETTLALLPPEQQADAALLLDRLRWLHHAQRLDDALALWRARGIETEQHATGGTAAAFWRERDGLARDLLQARRPQDALLIANDTADIGAANHFDALFLTGWIRLEYLHDAEHAQADFTPLAQAVPVITRSRGQFWLGRALWACGRHEPARTQWTHAAELANTFYGQMAIEWLAGNRMNQLLVPDQAGRQIREHLLREKEPSPTVADAVRFDTTELARAAEILAAWGDGHHARDFILALDAQGTDAMTHVLAARMATRLNVPDAAVMIARLAGRDGLTLIREGWPRPYTPPTSILPADVELAVARQESGFDPAVVSPAHAVGLMQLLVSTARDVARKVGMTDVPVSAATLTDPQLNMRLGAAYLADIAQRVGGAVPYVAAAYNAGPHRTDNWLLTLGNPARDTPVPDALLDWIESIPFGETRNYVERVEENMAIYQATDPALAQD</sequence>
<dbReference type="AlphaFoldDB" id="A0A347WDK3"/>
<evidence type="ECO:0000256" key="2">
    <source>
        <dbReference type="ARBA" id="ARBA00009387"/>
    </source>
</evidence>
<dbReference type="PANTHER" id="PTHR37423">
    <property type="entry name" value="SOLUBLE LYTIC MUREIN TRANSGLYCOSYLASE-RELATED"/>
    <property type="match status" value="1"/>
</dbReference>
<keyword evidence="7" id="KW-0456">Lyase</keyword>
<feature type="domain" description="Transglycosylase SLT" evidence="6">
    <location>
        <begin position="517"/>
        <end position="611"/>
    </location>
</feature>
<keyword evidence="3 5" id="KW-0732">Signal</keyword>
<dbReference type="PROSITE" id="PS00922">
    <property type="entry name" value="TRANSGLYCOSYLASE"/>
    <property type="match status" value="1"/>
</dbReference>
<dbReference type="InterPro" id="IPR000189">
    <property type="entry name" value="Transglyc_AS"/>
</dbReference>
<organism evidence="7 8">
    <name type="scientific">Komagataeibacter saccharivorans</name>
    <dbReference type="NCBI Taxonomy" id="265959"/>
    <lineage>
        <taxon>Bacteria</taxon>
        <taxon>Pseudomonadati</taxon>
        <taxon>Pseudomonadota</taxon>
        <taxon>Alphaproteobacteria</taxon>
        <taxon>Acetobacterales</taxon>
        <taxon>Acetobacteraceae</taxon>
        <taxon>Komagataeibacter</taxon>
    </lineage>
</organism>
<dbReference type="Proteomes" id="UP000264120">
    <property type="component" value="Chromosome"/>
</dbReference>